<protein>
    <submittedName>
        <fullName evidence="5">GntR family transcriptional regulator</fullName>
    </submittedName>
</protein>
<evidence type="ECO:0000313" key="6">
    <source>
        <dbReference type="Proteomes" id="UP000462152"/>
    </source>
</evidence>
<dbReference type="InterPro" id="IPR036390">
    <property type="entry name" value="WH_DNA-bd_sf"/>
</dbReference>
<sequence length="220" mass="24633">MGRQQSMADRAYEAIKRDIIQCTLRPGEVIVDAWLADTYGMSKTPIRQAINLLERESLVVVVPRRGTFVKNVDFTETQDTYRLRALLEPEAAVLASKRASSEELDELETLSQATVHSGSDSAARNAANRNLHVRIAELARVPILARTITALNEEIERFLNLRKELGKPYTAVNHGRLVEAIRRGDEAEIHDVVTTGIERARRHMVETMLDSGTFSTGQQP</sequence>
<dbReference type="PANTHER" id="PTHR43537:SF24">
    <property type="entry name" value="GLUCONATE OPERON TRANSCRIPTIONAL REPRESSOR"/>
    <property type="match status" value="1"/>
</dbReference>
<dbReference type="PROSITE" id="PS50949">
    <property type="entry name" value="HTH_GNTR"/>
    <property type="match status" value="1"/>
</dbReference>
<comment type="caution">
    <text evidence="5">The sequence shown here is derived from an EMBL/GenBank/DDBJ whole genome shotgun (WGS) entry which is preliminary data.</text>
</comment>
<dbReference type="InterPro" id="IPR036388">
    <property type="entry name" value="WH-like_DNA-bd_sf"/>
</dbReference>
<dbReference type="Pfam" id="PF07729">
    <property type="entry name" value="FCD"/>
    <property type="match status" value="1"/>
</dbReference>
<evidence type="ECO:0000256" key="2">
    <source>
        <dbReference type="ARBA" id="ARBA00023125"/>
    </source>
</evidence>
<feature type="domain" description="HTH gntR-type" evidence="4">
    <location>
        <begin position="5"/>
        <end position="72"/>
    </location>
</feature>
<name>A0A7K1LJT6_9MICC</name>
<keyword evidence="6" id="KW-1185">Reference proteome</keyword>
<dbReference type="CDD" id="cd07377">
    <property type="entry name" value="WHTH_GntR"/>
    <property type="match status" value="1"/>
</dbReference>
<dbReference type="Gene3D" id="1.20.120.530">
    <property type="entry name" value="GntR ligand-binding domain-like"/>
    <property type="match status" value="1"/>
</dbReference>
<keyword evidence="3" id="KW-0804">Transcription</keyword>
<evidence type="ECO:0000256" key="1">
    <source>
        <dbReference type="ARBA" id="ARBA00023015"/>
    </source>
</evidence>
<keyword evidence="1" id="KW-0805">Transcription regulation</keyword>
<evidence type="ECO:0000259" key="4">
    <source>
        <dbReference type="PROSITE" id="PS50949"/>
    </source>
</evidence>
<dbReference type="OrthoDB" id="9816161at2"/>
<keyword evidence="2" id="KW-0238">DNA-binding</keyword>
<proteinExistence type="predicted"/>
<organism evidence="5 6">
    <name type="scientific">Rothia koreensis</name>
    <dbReference type="NCBI Taxonomy" id="592378"/>
    <lineage>
        <taxon>Bacteria</taxon>
        <taxon>Bacillati</taxon>
        <taxon>Actinomycetota</taxon>
        <taxon>Actinomycetes</taxon>
        <taxon>Micrococcales</taxon>
        <taxon>Micrococcaceae</taxon>
        <taxon>Rothia</taxon>
    </lineage>
</organism>
<evidence type="ECO:0000256" key="3">
    <source>
        <dbReference type="ARBA" id="ARBA00023163"/>
    </source>
</evidence>
<dbReference type="InterPro" id="IPR008920">
    <property type="entry name" value="TF_FadR/GntR_C"/>
</dbReference>
<dbReference type="RefSeq" id="WP_129316244.1">
    <property type="nucleotide sequence ID" value="NZ_NOIQ01000021.1"/>
</dbReference>
<dbReference type="SUPFAM" id="SSF48008">
    <property type="entry name" value="GntR ligand-binding domain-like"/>
    <property type="match status" value="1"/>
</dbReference>
<dbReference type="Proteomes" id="UP000462152">
    <property type="component" value="Unassembled WGS sequence"/>
</dbReference>
<dbReference type="AlphaFoldDB" id="A0A7K1LJT6"/>
<reference evidence="5 6" key="1">
    <citation type="submission" date="2019-12" db="EMBL/GenBank/DDBJ databases">
        <authorList>
            <person name="Li J."/>
            <person name="Shi Y."/>
            <person name="Xu G."/>
            <person name="Xiao D."/>
            <person name="Ran X."/>
        </authorList>
    </citation>
    <scope>NUCLEOTIDE SEQUENCE [LARGE SCALE GENOMIC DNA]</scope>
    <source>
        <strain evidence="5 6">JCM 15915</strain>
    </source>
</reference>
<dbReference type="EMBL" id="WOGT01000005">
    <property type="protein sequence ID" value="MUN55303.1"/>
    <property type="molecule type" value="Genomic_DNA"/>
</dbReference>
<accession>A0A7K1LJT6</accession>
<dbReference type="Pfam" id="PF00392">
    <property type="entry name" value="GntR"/>
    <property type="match status" value="1"/>
</dbReference>
<dbReference type="SMART" id="SM00895">
    <property type="entry name" value="FCD"/>
    <property type="match status" value="1"/>
</dbReference>
<dbReference type="InterPro" id="IPR000524">
    <property type="entry name" value="Tscrpt_reg_HTH_GntR"/>
</dbReference>
<dbReference type="GO" id="GO:0003700">
    <property type="term" value="F:DNA-binding transcription factor activity"/>
    <property type="evidence" value="ECO:0007669"/>
    <property type="project" value="InterPro"/>
</dbReference>
<dbReference type="PANTHER" id="PTHR43537">
    <property type="entry name" value="TRANSCRIPTIONAL REGULATOR, GNTR FAMILY"/>
    <property type="match status" value="1"/>
</dbReference>
<dbReference type="Gene3D" id="1.10.10.10">
    <property type="entry name" value="Winged helix-like DNA-binding domain superfamily/Winged helix DNA-binding domain"/>
    <property type="match status" value="1"/>
</dbReference>
<dbReference type="SUPFAM" id="SSF46785">
    <property type="entry name" value="Winged helix' DNA-binding domain"/>
    <property type="match status" value="1"/>
</dbReference>
<dbReference type="InterPro" id="IPR011711">
    <property type="entry name" value="GntR_C"/>
</dbReference>
<evidence type="ECO:0000313" key="5">
    <source>
        <dbReference type="EMBL" id="MUN55303.1"/>
    </source>
</evidence>
<dbReference type="GO" id="GO:0003677">
    <property type="term" value="F:DNA binding"/>
    <property type="evidence" value="ECO:0007669"/>
    <property type="project" value="UniProtKB-KW"/>
</dbReference>
<dbReference type="SMART" id="SM00345">
    <property type="entry name" value="HTH_GNTR"/>
    <property type="match status" value="1"/>
</dbReference>
<gene>
    <name evidence="5" type="ORF">GMA10_08800</name>
</gene>